<keyword evidence="3 8" id="KW-0479">Metal-binding</keyword>
<dbReference type="CDD" id="cd03109">
    <property type="entry name" value="DTBS"/>
    <property type="match status" value="1"/>
</dbReference>
<dbReference type="RefSeq" id="WP_108603611.1">
    <property type="nucleotide sequence ID" value="NZ_CP026604.1"/>
</dbReference>
<dbReference type="Gene3D" id="3.40.50.300">
    <property type="entry name" value="P-loop containing nucleotide triphosphate hydrolases"/>
    <property type="match status" value="1"/>
</dbReference>
<dbReference type="AlphaFoldDB" id="A0A2S0VTM8"/>
<dbReference type="Proteomes" id="UP000244441">
    <property type="component" value="Chromosome"/>
</dbReference>
<dbReference type="Pfam" id="PF13500">
    <property type="entry name" value="AAA_26"/>
    <property type="match status" value="1"/>
</dbReference>
<feature type="binding site" evidence="8">
    <location>
        <position position="16"/>
    </location>
    <ligand>
        <name>Mg(2+)</name>
        <dbReference type="ChEBI" id="CHEBI:18420"/>
    </ligand>
</feature>
<keyword evidence="10" id="KW-1185">Reference proteome</keyword>
<gene>
    <name evidence="8 9" type="primary">bioD</name>
    <name evidence="9" type="ORF">C2869_14445</name>
</gene>
<name>A0A2S0VTM8_9ALTE</name>
<keyword evidence="7 8" id="KW-0460">Magnesium</keyword>
<dbReference type="InterPro" id="IPR004472">
    <property type="entry name" value="DTB_synth_BioD"/>
</dbReference>
<feature type="binding site" evidence="8">
    <location>
        <begin position="206"/>
        <end position="208"/>
    </location>
    <ligand>
        <name>ATP</name>
        <dbReference type="ChEBI" id="CHEBI:30616"/>
    </ligand>
</feature>
<dbReference type="FunFam" id="3.40.50.300:FF:000292">
    <property type="entry name" value="ATP-dependent dethiobiotin synthetase BioD"/>
    <property type="match status" value="1"/>
</dbReference>
<comment type="similarity">
    <text evidence="8">Belongs to the dethiobiotin synthetase family.</text>
</comment>
<dbReference type="PIRSF" id="PIRSF006755">
    <property type="entry name" value="DTB_synth"/>
    <property type="match status" value="1"/>
</dbReference>
<proteinExistence type="inferred from homology"/>
<feature type="active site" evidence="8">
    <location>
        <position position="37"/>
    </location>
</feature>
<dbReference type="KEGG" id="cate:C2869_14445"/>
<dbReference type="NCBIfam" id="TIGR00347">
    <property type="entry name" value="bioD"/>
    <property type="match status" value="1"/>
</dbReference>
<evidence type="ECO:0000313" key="9">
    <source>
        <dbReference type="EMBL" id="AWB67565.1"/>
    </source>
</evidence>
<dbReference type="GO" id="GO:0005524">
    <property type="term" value="F:ATP binding"/>
    <property type="evidence" value="ECO:0007669"/>
    <property type="project" value="UniProtKB-UniRule"/>
</dbReference>
<comment type="subunit">
    <text evidence="8">Homodimer.</text>
</comment>
<comment type="catalytic activity">
    <reaction evidence="8">
        <text>(7R,8S)-7,8-diammoniononanoate + CO2 + ATP = (4R,5S)-dethiobiotin + ADP + phosphate + 3 H(+)</text>
        <dbReference type="Rhea" id="RHEA:15805"/>
        <dbReference type="ChEBI" id="CHEBI:15378"/>
        <dbReference type="ChEBI" id="CHEBI:16526"/>
        <dbReference type="ChEBI" id="CHEBI:30616"/>
        <dbReference type="ChEBI" id="CHEBI:43474"/>
        <dbReference type="ChEBI" id="CHEBI:149469"/>
        <dbReference type="ChEBI" id="CHEBI:149473"/>
        <dbReference type="ChEBI" id="CHEBI:456216"/>
        <dbReference type="EC" id="6.3.3.3"/>
    </reaction>
</comment>
<feature type="binding site" evidence="8">
    <location>
        <begin position="116"/>
        <end position="119"/>
    </location>
    <ligand>
        <name>ATP</name>
        <dbReference type="ChEBI" id="CHEBI:30616"/>
    </ligand>
</feature>
<evidence type="ECO:0000256" key="4">
    <source>
        <dbReference type="ARBA" id="ARBA00022741"/>
    </source>
</evidence>
<comment type="function">
    <text evidence="8">Catalyzes a mechanistically unusual reaction, the ATP-dependent insertion of CO2 between the N7 and N8 nitrogen atoms of 7,8-diaminopelargonic acid (DAPA, also called 7,8-diammoniononanoate) to form a ureido ring.</text>
</comment>
<keyword evidence="5 8" id="KW-0093">Biotin biosynthesis</keyword>
<accession>A0A2S0VTM8</accession>
<protein>
    <recommendedName>
        <fullName evidence="8">ATP-dependent dethiobiotin synthetase BioD</fullName>
        <ecNumber evidence="8">6.3.3.3</ecNumber>
    </recommendedName>
    <alternativeName>
        <fullName evidence="8">DTB synthetase</fullName>
        <shortName evidence="8">DTBS</shortName>
    </alternativeName>
    <alternativeName>
        <fullName evidence="8">Dethiobiotin synthase</fullName>
    </alternativeName>
</protein>
<keyword evidence="2 8" id="KW-0436">Ligase</keyword>
<evidence type="ECO:0000313" key="10">
    <source>
        <dbReference type="Proteomes" id="UP000244441"/>
    </source>
</evidence>
<reference evidence="9 10" key="1">
    <citation type="submission" date="2018-01" db="EMBL/GenBank/DDBJ databases">
        <title>Genome sequence of a Cantenovulum-like bacteria.</title>
        <authorList>
            <person name="Tan W.R."/>
            <person name="Lau N.-S."/>
            <person name="Go F."/>
            <person name="Amirul A.-A.A."/>
        </authorList>
    </citation>
    <scope>NUCLEOTIDE SEQUENCE [LARGE SCALE GENOMIC DNA]</scope>
    <source>
        <strain evidence="9 10">CCB-QB4</strain>
    </source>
</reference>
<evidence type="ECO:0000256" key="3">
    <source>
        <dbReference type="ARBA" id="ARBA00022723"/>
    </source>
</evidence>
<dbReference type="PANTHER" id="PTHR43210:SF5">
    <property type="entry name" value="DETHIOBIOTIN SYNTHETASE"/>
    <property type="match status" value="1"/>
</dbReference>
<dbReference type="GO" id="GO:0009102">
    <property type="term" value="P:biotin biosynthetic process"/>
    <property type="evidence" value="ECO:0007669"/>
    <property type="project" value="UniProtKB-UniRule"/>
</dbReference>
<dbReference type="EMBL" id="CP026604">
    <property type="protein sequence ID" value="AWB67565.1"/>
    <property type="molecule type" value="Genomic_DNA"/>
</dbReference>
<organism evidence="9 10">
    <name type="scientific">Saccharobesus litoralis</name>
    <dbReference type="NCBI Taxonomy" id="2172099"/>
    <lineage>
        <taxon>Bacteria</taxon>
        <taxon>Pseudomonadati</taxon>
        <taxon>Pseudomonadota</taxon>
        <taxon>Gammaproteobacteria</taxon>
        <taxon>Alteromonadales</taxon>
        <taxon>Alteromonadaceae</taxon>
        <taxon>Saccharobesus</taxon>
    </lineage>
</organism>
<dbReference type="UniPathway" id="UPA00078">
    <property type="reaction ID" value="UER00161"/>
</dbReference>
<feature type="binding site" evidence="8">
    <location>
        <position position="54"/>
    </location>
    <ligand>
        <name>Mg(2+)</name>
        <dbReference type="ChEBI" id="CHEBI:18420"/>
    </ligand>
</feature>
<keyword evidence="1 8" id="KW-0963">Cytoplasm</keyword>
<sequence>MRRIFVTGTDTDVGKTVVSAAILAKMSEANIDCAGFKPISAGCEQTSQGLRNEDALMLQHNSKRHHPYHLVNPIAYLPPIAPHIAAQQTQTAITTNDLNEYLNHWQAAAPELLLVEGAGGWLLPLGEGRATLADWVVENRMDVVLVVGCKLGCLNHALLTVKQIESSGLTLSGWVANVGLNPMSELDANIAYLKEVIDAPLLGVVPQLEDIKSAKEYIDINPLIV</sequence>
<feature type="binding site" evidence="8">
    <location>
        <position position="54"/>
    </location>
    <ligand>
        <name>ATP</name>
        <dbReference type="ChEBI" id="CHEBI:30616"/>
    </ligand>
</feature>
<evidence type="ECO:0000256" key="5">
    <source>
        <dbReference type="ARBA" id="ARBA00022756"/>
    </source>
</evidence>
<dbReference type="InterPro" id="IPR027417">
    <property type="entry name" value="P-loop_NTPase"/>
</dbReference>
<evidence type="ECO:0000256" key="8">
    <source>
        <dbReference type="HAMAP-Rule" id="MF_00336"/>
    </source>
</evidence>
<comment type="pathway">
    <text evidence="8">Cofactor biosynthesis; biotin biosynthesis; biotin from 7,8-diaminononanoate: step 1/2.</text>
</comment>
<dbReference type="GO" id="GO:0004141">
    <property type="term" value="F:dethiobiotin synthase activity"/>
    <property type="evidence" value="ECO:0007669"/>
    <property type="project" value="UniProtKB-UniRule"/>
</dbReference>
<feature type="binding site" evidence="8">
    <location>
        <position position="116"/>
    </location>
    <ligand>
        <name>Mg(2+)</name>
        <dbReference type="ChEBI" id="CHEBI:18420"/>
    </ligand>
</feature>
<evidence type="ECO:0000256" key="6">
    <source>
        <dbReference type="ARBA" id="ARBA00022840"/>
    </source>
</evidence>
<evidence type="ECO:0000256" key="1">
    <source>
        <dbReference type="ARBA" id="ARBA00022490"/>
    </source>
</evidence>
<evidence type="ECO:0000256" key="7">
    <source>
        <dbReference type="ARBA" id="ARBA00022842"/>
    </source>
</evidence>
<dbReference type="EC" id="6.3.3.3" evidence="8"/>
<keyword evidence="4 8" id="KW-0547">Nucleotide-binding</keyword>
<dbReference type="GO" id="GO:0042803">
    <property type="term" value="F:protein homodimerization activity"/>
    <property type="evidence" value="ECO:0007669"/>
    <property type="project" value="UniProtKB-ARBA"/>
</dbReference>
<dbReference type="OrthoDB" id="9802097at2"/>
<keyword evidence="6 8" id="KW-0067">ATP-binding</keyword>
<comment type="caution">
    <text evidence="8">Lacks conserved residue(s) required for the propagation of feature annotation.</text>
</comment>
<dbReference type="SUPFAM" id="SSF52540">
    <property type="entry name" value="P-loop containing nucleoside triphosphate hydrolases"/>
    <property type="match status" value="1"/>
</dbReference>
<dbReference type="HAMAP" id="MF_00336">
    <property type="entry name" value="BioD"/>
    <property type="match status" value="1"/>
</dbReference>
<feature type="binding site" evidence="8">
    <location>
        <begin position="12"/>
        <end position="17"/>
    </location>
    <ligand>
        <name>ATP</name>
        <dbReference type="ChEBI" id="CHEBI:30616"/>
    </ligand>
</feature>
<comment type="cofactor">
    <cofactor evidence="8">
        <name>Mg(2+)</name>
        <dbReference type="ChEBI" id="CHEBI:18420"/>
    </cofactor>
</comment>
<dbReference type="GO" id="GO:0000287">
    <property type="term" value="F:magnesium ion binding"/>
    <property type="evidence" value="ECO:0007669"/>
    <property type="project" value="UniProtKB-UniRule"/>
</dbReference>
<dbReference type="GO" id="GO:0005829">
    <property type="term" value="C:cytosol"/>
    <property type="evidence" value="ECO:0007669"/>
    <property type="project" value="TreeGrafter"/>
</dbReference>
<evidence type="ECO:0000256" key="2">
    <source>
        <dbReference type="ARBA" id="ARBA00022598"/>
    </source>
</evidence>
<dbReference type="PANTHER" id="PTHR43210">
    <property type="entry name" value="DETHIOBIOTIN SYNTHETASE"/>
    <property type="match status" value="1"/>
</dbReference>
<comment type="subcellular location">
    <subcellularLocation>
        <location evidence="8">Cytoplasm</location>
    </subcellularLocation>
</comment>